<feature type="domain" description="Stress-response A/B barrel" evidence="2">
    <location>
        <begin position="35"/>
        <end position="132"/>
    </location>
</feature>
<dbReference type="PANTHER" id="PTHR33178">
    <property type="match status" value="1"/>
</dbReference>
<sequence>MFDSMILWYIPYVCLHLIQKSQKYNPTMPTNPSLLRHVVVFKFKEGTTPAQIAEIEEAFRALPAKIDVIHDFEWGTNVSKEKSKLNLLGFTHCFFLTFKSEADLEAYLPHPDHELFKDLVGPYLESVLVSDYWAKV</sequence>
<reference evidence="3 4" key="1">
    <citation type="submission" date="2017-01" db="EMBL/GenBank/DDBJ databases">
        <authorList>
            <person name="Abreu V.A."/>
            <person name="Popin R.V."/>
            <person name="Rigonato J."/>
            <person name="Andreote A.P."/>
            <person name="Schaker P.C."/>
            <person name="Hoff-Risseti C."/>
            <person name="Alvarenga D.O."/>
            <person name="Varani A.M."/>
            <person name="Fiore M.F."/>
        </authorList>
    </citation>
    <scope>NUCLEOTIDE SEQUENCE [LARGE SCALE GENOMIC DNA]</scope>
    <source>
        <strain evidence="3 4">CENA302</strain>
    </source>
</reference>
<dbReference type="InterPro" id="IPR044662">
    <property type="entry name" value="HS1/DABB1-like"/>
</dbReference>
<comment type="caution">
    <text evidence="3">The sequence shown here is derived from an EMBL/GenBank/DDBJ whole genome shotgun (WGS) entry which is preliminary data.</text>
</comment>
<dbReference type="InterPro" id="IPR013097">
    <property type="entry name" value="Dabb"/>
</dbReference>
<dbReference type="PANTHER" id="PTHR33178:SF10">
    <property type="entry name" value="STRESS-RESPONSE A_B BARREL DOMAIN-CONTAINING PROTEIN"/>
    <property type="match status" value="1"/>
</dbReference>
<dbReference type="InterPro" id="IPR011008">
    <property type="entry name" value="Dimeric_a/b-barrel"/>
</dbReference>
<dbReference type="SUPFAM" id="SSF54909">
    <property type="entry name" value="Dimeric alpha+beta barrel"/>
    <property type="match status" value="1"/>
</dbReference>
<dbReference type="Gene3D" id="3.30.70.100">
    <property type="match status" value="1"/>
</dbReference>
<organism evidence="3 4">
    <name type="scientific">Cylindrospermopsis raciborskii CENA302</name>
    <dbReference type="NCBI Taxonomy" id="1170768"/>
    <lineage>
        <taxon>Bacteria</taxon>
        <taxon>Bacillati</taxon>
        <taxon>Cyanobacteriota</taxon>
        <taxon>Cyanophyceae</taxon>
        <taxon>Nostocales</taxon>
        <taxon>Aphanizomenonaceae</taxon>
        <taxon>Cylindrospermopsis</taxon>
    </lineage>
</organism>
<name>A0A9Q5QWF1_9CYAN</name>
<protein>
    <submittedName>
        <fullName evidence="3">Stress responsive alpha-beta barrel domain-containing protein</fullName>
    </submittedName>
</protein>
<dbReference type="PROSITE" id="PS51502">
    <property type="entry name" value="S_R_A_B_BARREL"/>
    <property type="match status" value="1"/>
</dbReference>
<dbReference type="Proteomes" id="UP000190056">
    <property type="component" value="Unassembled WGS sequence"/>
</dbReference>
<gene>
    <name evidence="3" type="ORF">CENA302_09305</name>
</gene>
<evidence type="ECO:0000313" key="4">
    <source>
        <dbReference type="Proteomes" id="UP000190056"/>
    </source>
</evidence>
<accession>A0A9Q5QWF1</accession>
<dbReference type="SMART" id="SM00886">
    <property type="entry name" value="Dabb"/>
    <property type="match status" value="1"/>
</dbReference>
<dbReference type="AlphaFoldDB" id="A0A9Q5QWF1"/>
<proteinExistence type="predicted"/>
<dbReference type="EMBL" id="MTPU01000038">
    <property type="protein sequence ID" value="OPH09631.1"/>
    <property type="molecule type" value="Genomic_DNA"/>
</dbReference>
<evidence type="ECO:0000259" key="2">
    <source>
        <dbReference type="PROSITE" id="PS51502"/>
    </source>
</evidence>
<dbReference type="Pfam" id="PF07876">
    <property type="entry name" value="Dabb"/>
    <property type="match status" value="1"/>
</dbReference>
<comment type="subunit">
    <text evidence="1">Homodimer.</text>
</comment>
<evidence type="ECO:0000313" key="3">
    <source>
        <dbReference type="EMBL" id="OPH09631.1"/>
    </source>
</evidence>
<evidence type="ECO:0000256" key="1">
    <source>
        <dbReference type="ARBA" id="ARBA00011738"/>
    </source>
</evidence>